<evidence type="ECO:0000256" key="1">
    <source>
        <dbReference type="SAM" id="Phobius"/>
    </source>
</evidence>
<feature type="transmembrane region" description="Helical" evidence="1">
    <location>
        <begin position="452"/>
        <end position="472"/>
    </location>
</feature>
<keyword evidence="1" id="KW-0812">Transmembrane</keyword>
<feature type="transmembrane region" description="Helical" evidence="1">
    <location>
        <begin position="323"/>
        <end position="341"/>
    </location>
</feature>
<feature type="transmembrane region" description="Helical" evidence="1">
    <location>
        <begin position="361"/>
        <end position="379"/>
    </location>
</feature>
<protein>
    <recommendedName>
        <fullName evidence="4">Glycosyltransferase RgtA/B/C/D-like domain-containing protein</fullName>
    </recommendedName>
</protein>
<dbReference type="Proteomes" id="UP000184418">
    <property type="component" value="Unassembled WGS sequence"/>
</dbReference>
<dbReference type="EMBL" id="FQYN01000003">
    <property type="protein sequence ID" value="SHI84061.1"/>
    <property type="molecule type" value="Genomic_DNA"/>
</dbReference>
<evidence type="ECO:0000313" key="3">
    <source>
        <dbReference type="Proteomes" id="UP000184418"/>
    </source>
</evidence>
<organism evidence="2 3">
    <name type="scientific">Hymenobacter daecheongensis DSM 21074</name>
    <dbReference type="NCBI Taxonomy" id="1121955"/>
    <lineage>
        <taxon>Bacteria</taxon>
        <taxon>Pseudomonadati</taxon>
        <taxon>Bacteroidota</taxon>
        <taxon>Cytophagia</taxon>
        <taxon>Cytophagales</taxon>
        <taxon>Hymenobacteraceae</taxon>
        <taxon>Hymenobacter</taxon>
    </lineage>
</organism>
<feature type="transmembrane region" description="Helical" evidence="1">
    <location>
        <begin position="271"/>
        <end position="290"/>
    </location>
</feature>
<name>A0A1M6EF37_9BACT</name>
<sequence>MTGSVALVLTNGASDETNTILDERETVLDASEIVLDVSEMILDTSEMILDASEMILDASEMILDERETVLDVSEIKLDASNAPVVKRKTVLDVPNGALAFPDAALDTSETALVLGKMARWPVPGPFAASGPVGFSIFGAKGRLFGPGARLSFACLLSRLLPPRFVRLLLRPSMLAGLGFGLLLALGVLLHRDYGMSWDEENNHRNGLVSLNYAAQQLAPDLARRLATSHSPITDLRAFPDADHGPVFEMAAALLGYLLTDGDSRQVYFLRHLLVFFTFALGCGALGYIGWQRFQNWRWGLLCSLLLVHSPRFFAEAFYNGKDVVFMALFTLAVAGLLWLRQRPTLGRVAGHALLTALATDIRVQGLLVVLPTLVALLALPSPAYPGRRRLLLSAAYVALTLAGTVAGWPYLWATPPAELWQALHRLGSYPWPFTVLYWGRLVPATQLPWHYIPVWLLITTPVAYTALALLGLGRTLAGWPAGRLRTLAGRLDAWFALWLLGPLLLIVVRHTVVYDGWRHLYFVYPALLLFAVGGLRGLVGVARGAHPARWVAGAAMAAALLELPVTALRMARMHPFQQVYFSFLPAATAERLFERDYWGLAYRQGLEWLLAHDAAPHLTIQVPWHYPLYNNSLILPPEQRARIRYEPSARARYFITGYRWHPQSYLDSMGHEVHTIRAGGVRILSVFERTAPAARPVGPAAAPR</sequence>
<keyword evidence="1" id="KW-1133">Transmembrane helix</keyword>
<feature type="transmembrane region" description="Helical" evidence="1">
    <location>
        <begin position="493"/>
        <end position="513"/>
    </location>
</feature>
<feature type="transmembrane region" description="Helical" evidence="1">
    <location>
        <begin position="519"/>
        <end position="538"/>
    </location>
</feature>
<accession>A0A1M6EF37</accession>
<dbReference type="STRING" id="1121955.SAMN02745146_1671"/>
<proteinExistence type="predicted"/>
<dbReference type="AlphaFoldDB" id="A0A1M6EF37"/>
<evidence type="ECO:0000313" key="2">
    <source>
        <dbReference type="EMBL" id="SHI84061.1"/>
    </source>
</evidence>
<keyword evidence="1" id="KW-0472">Membrane</keyword>
<reference evidence="2 3" key="1">
    <citation type="submission" date="2016-11" db="EMBL/GenBank/DDBJ databases">
        <authorList>
            <person name="Jaros S."/>
            <person name="Januszkiewicz K."/>
            <person name="Wedrychowicz H."/>
        </authorList>
    </citation>
    <scope>NUCLEOTIDE SEQUENCE [LARGE SCALE GENOMIC DNA]</scope>
    <source>
        <strain evidence="2 3">DSM 21074</strain>
    </source>
</reference>
<feature type="transmembrane region" description="Helical" evidence="1">
    <location>
        <begin position="391"/>
        <end position="411"/>
    </location>
</feature>
<feature type="transmembrane region" description="Helical" evidence="1">
    <location>
        <begin position="550"/>
        <end position="571"/>
    </location>
</feature>
<evidence type="ECO:0008006" key="4">
    <source>
        <dbReference type="Google" id="ProtNLM"/>
    </source>
</evidence>
<gene>
    <name evidence="2" type="ORF">SAMN02745146_1671</name>
</gene>
<keyword evidence="3" id="KW-1185">Reference proteome</keyword>
<feature type="transmembrane region" description="Helical" evidence="1">
    <location>
        <begin position="167"/>
        <end position="189"/>
    </location>
</feature>